<feature type="compositionally biased region" description="Basic residues" evidence="5">
    <location>
        <begin position="585"/>
        <end position="595"/>
    </location>
</feature>
<dbReference type="AlphaFoldDB" id="A0A7I8W494"/>
<dbReference type="EMBL" id="CAJFCJ010000019">
    <property type="protein sequence ID" value="CAD5122925.1"/>
    <property type="molecule type" value="Genomic_DNA"/>
</dbReference>
<feature type="domain" description="BRCT" evidence="6">
    <location>
        <begin position="328"/>
        <end position="421"/>
    </location>
</feature>
<dbReference type="GO" id="GO:0003723">
    <property type="term" value="F:RNA binding"/>
    <property type="evidence" value="ECO:0007669"/>
    <property type="project" value="TreeGrafter"/>
</dbReference>
<feature type="region of interest" description="Disordered" evidence="5">
    <location>
        <begin position="443"/>
        <end position="539"/>
    </location>
</feature>
<evidence type="ECO:0000313" key="7">
    <source>
        <dbReference type="EMBL" id="CAD5122925.1"/>
    </source>
</evidence>
<proteinExistence type="inferred from homology"/>
<dbReference type="PANTHER" id="PTHR12221:SF6">
    <property type="entry name" value="PESCADILLO HOMOLOG"/>
    <property type="match status" value="1"/>
</dbReference>
<dbReference type="CDD" id="cd17709">
    <property type="entry name" value="BRCT_pescadillo_like"/>
    <property type="match status" value="1"/>
</dbReference>
<feature type="compositionally biased region" description="Basic and acidic residues" evidence="5">
    <location>
        <begin position="445"/>
        <end position="456"/>
    </location>
</feature>
<dbReference type="InterPro" id="IPR001357">
    <property type="entry name" value="BRCT_dom"/>
</dbReference>
<comment type="subcellular location">
    <subcellularLocation>
        <location evidence="4">Nucleus</location>
        <location evidence="4">Nucleolus</location>
    </subcellularLocation>
    <subcellularLocation>
        <location evidence="4">Nucleus</location>
        <location evidence="4">Nucleoplasm</location>
    </subcellularLocation>
</comment>
<dbReference type="GO" id="GO:0000466">
    <property type="term" value="P:maturation of 5.8S rRNA from tricistronic rRNA transcript (SSU-rRNA, 5.8S rRNA, LSU-rRNA)"/>
    <property type="evidence" value="ECO:0007669"/>
    <property type="project" value="UniProtKB-UniRule"/>
</dbReference>
<organism evidence="7 8">
    <name type="scientific">Dimorphilus gyrociliatus</name>
    <dbReference type="NCBI Taxonomy" id="2664684"/>
    <lineage>
        <taxon>Eukaryota</taxon>
        <taxon>Metazoa</taxon>
        <taxon>Spiralia</taxon>
        <taxon>Lophotrochozoa</taxon>
        <taxon>Annelida</taxon>
        <taxon>Polychaeta</taxon>
        <taxon>Polychaeta incertae sedis</taxon>
        <taxon>Dinophilidae</taxon>
        <taxon>Dimorphilus</taxon>
    </lineage>
</organism>
<evidence type="ECO:0000256" key="4">
    <source>
        <dbReference type="HAMAP-Rule" id="MF_03028"/>
    </source>
</evidence>
<dbReference type="PANTHER" id="PTHR12221">
    <property type="entry name" value="PESCADILLO - RELATED"/>
    <property type="match status" value="1"/>
</dbReference>
<keyword evidence="1 4" id="KW-0690">Ribosome biogenesis</keyword>
<name>A0A7I8W494_9ANNE</name>
<evidence type="ECO:0000256" key="3">
    <source>
        <dbReference type="ARBA" id="ARBA00023242"/>
    </source>
</evidence>
<dbReference type="GO" id="GO:0030687">
    <property type="term" value="C:preribosome, large subunit precursor"/>
    <property type="evidence" value="ECO:0007669"/>
    <property type="project" value="UniProtKB-UniRule"/>
</dbReference>
<dbReference type="OrthoDB" id="10264910at2759"/>
<comment type="function">
    <text evidence="4">Required for maturation of ribosomal RNAs and formation of the large ribosomal subunit.</text>
</comment>
<protein>
    <recommendedName>
        <fullName evidence="4">Pescadillo homolog</fullName>
    </recommendedName>
</protein>
<evidence type="ECO:0000256" key="1">
    <source>
        <dbReference type="ARBA" id="ARBA00022517"/>
    </source>
</evidence>
<dbReference type="Gene3D" id="3.40.50.10190">
    <property type="entry name" value="BRCT domain"/>
    <property type="match status" value="1"/>
</dbReference>
<feature type="compositionally biased region" description="Acidic residues" evidence="5">
    <location>
        <begin position="457"/>
        <end position="508"/>
    </location>
</feature>
<dbReference type="GO" id="GO:0070545">
    <property type="term" value="C:PeBoW complex"/>
    <property type="evidence" value="ECO:0007669"/>
    <property type="project" value="TreeGrafter"/>
</dbReference>
<dbReference type="Proteomes" id="UP000549394">
    <property type="component" value="Unassembled WGS sequence"/>
</dbReference>
<dbReference type="GO" id="GO:0005654">
    <property type="term" value="C:nucleoplasm"/>
    <property type="evidence" value="ECO:0007669"/>
    <property type="project" value="UniProtKB-SubCell"/>
</dbReference>
<dbReference type="PROSITE" id="PS50172">
    <property type="entry name" value="BRCT"/>
    <property type="match status" value="1"/>
</dbReference>
<dbReference type="HAMAP" id="MF_03028">
    <property type="entry name" value="Pescadillo"/>
    <property type="match status" value="1"/>
</dbReference>
<feature type="region of interest" description="Disordered" evidence="5">
    <location>
        <begin position="570"/>
        <end position="595"/>
    </location>
</feature>
<dbReference type="Pfam" id="PF06732">
    <property type="entry name" value="Pescadillo_N"/>
    <property type="match status" value="1"/>
</dbReference>
<keyword evidence="2 4" id="KW-0698">rRNA processing</keyword>
<dbReference type="InterPro" id="IPR010613">
    <property type="entry name" value="PES"/>
</dbReference>
<dbReference type="SMART" id="SM00292">
    <property type="entry name" value="BRCT"/>
    <property type="match status" value="1"/>
</dbReference>
<feature type="compositionally biased region" description="Basic and acidic residues" evidence="5">
    <location>
        <begin position="530"/>
        <end position="539"/>
    </location>
</feature>
<evidence type="ECO:0000313" key="8">
    <source>
        <dbReference type="Proteomes" id="UP000549394"/>
    </source>
</evidence>
<reference evidence="7 8" key="1">
    <citation type="submission" date="2020-08" db="EMBL/GenBank/DDBJ databases">
        <authorList>
            <person name="Hejnol A."/>
        </authorList>
    </citation>
    <scope>NUCLEOTIDE SEQUENCE [LARGE SCALE GENOMIC DNA]</scope>
</reference>
<keyword evidence="3 4" id="KW-0539">Nucleus</keyword>
<sequence length="595" mass="69366">MGKMKRKFESGAATNYISRNQALKKLQLPLADFRRLCILKGIYPHEPRHVKKANKGSTASKTFYLRKDIQFLLHEPLIDKFRQFKVFIRKYKKAINKKDKERASTLKSNKPRYILDNIVKERYPTFIDAVRDLDDCLSMVHLFSIFPSTKRTHGNIIKSCRRLSVEFMNYVISSHSLRKVFVSIKGYYYQAEIMGEKVNWIVPHPLPYEHPEDVDYRIMQTFTEFYITLLGFVNYKLYNSLNLHYPPKVAVDDKDEGDWDDAVDGRSICNRSEKFLERLASLSYPLLKATDAPDAPENSELSDMHELLKEESQEKADIVLEEEKKRENTKNLFKGLKIFLNREVAREPLAFVIRSCGGQVSWDSTAAPGATFSEEDESITYHVIDRPSLSPMRVNRSYVQPQWVFDSLNKGELLDVKSYLIGADLPPHLSPFVVYDEYSYIPPEARPEGEEEKLSDIEEDDEEDDVKNEDQSDSDDEDEAEDDEEVDEDDEELSGNESDNENSEESTVDEPKEKKTKMSVSRGVVRKQLSKAEIEDQEKREHLKLSEMMASKKHRHVYKKIMFGKKRLQKEKRILQEKRDEIDKLKKKRNKGKNN</sequence>
<dbReference type="GO" id="GO:0043021">
    <property type="term" value="F:ribonucleoprotein complex binding"/>
    <property type="evidence" value="ECO:0007669"/>
    <property type="project" value="UniProtKB-UniRule"/>
</dbReference>
<gene>
    <name evidence="7" type="ORF">DGYR_LOCUS10666</name>
</gene>
<dbReference type="InterPro" id="IPR036420">
    <property type="entry name" value="BRCT_dom_sf"/>
</dbReference>
<accession>A0A7I8W494</accession>
<dbReference type="SUPFAM" id="SSF52113">
    <property type="entry name" value="BRCT domain"/>
    <property type="match status" value="1"/>
</dbReference>
<evidence type="ECO:0000259" key="6">
    <source>
        <dbReference type="PROSITE" id="PS50172"/>
    </source>
</evidence>
<evidence type="ECO:0000256" key="2">
    <source>
        <dbReference type="ARBA" id="ARBA00022552"/>
    </source>
</evidence>
<dbReference type="Pfam" id="PF16589">
    <property type="entry name" value="BRCT_2"/>
    <property type="match status" value="1"/>
</dbReference>
<dbReference type="FunFam" id="3.40.50.10190:FF:000002">
    <property type="entry name" value="Pescadillo homolog"/>
    <property type="match status" value="1"/>
</dbReference>
<feature type="compositionally biased region" description="Basic and acidic residues" evidence="5">
    <location>
        <begin position="571"/>
        <end position="584"/>
    </location>
</feature>
<comment type="caution">
    <text evidence="7">The sequence shown here is derived from an EMBL/GenBank/DDBJ whole genome shotgun (WGS) entry which is preliminary data.</text>
</comment>
<comment type="similarity">
    <text evidence="4">Belongs to the pescadillo family.</text>
</comment>
<evidence type="ECO:0000256" key="5">
    <source>
        <dbReference type="SAM" id="MobiDB-lite"/>
    </source>
</evidence>
<dbReference type="GO" id="GO:0000463">
    <property type="term" value="P:maturation of LSU-rRNA from tricistronic rRNA transcript (SSU-rRNA, 5.8S rRNA, LSU-rRNA)"/>
    <property type="evidence" value="ECO:0007669"/>
    <property type="project" value="UniProtKB-UniRule"/>
</dbReference>
<keyword evidence="8" id="KW-1185">Reference proteome</keyword>